<comment type="caution">
    <text evidence="2">The sequence shown here is derived from an EMBL/GenBank/DDBJ whole genome shotgun (WGS) entry which is preliminary data.</text>
</comment>
<feature type="transmembrane region" description="Helical" evidence="1">
    <location>
        <begin position="15"/>
        <end position="37"/>
    </location>
</feature>
<dbReference type="EMBL" id="JAVFWL010000004">
    <property type="protein sequence ID" value="KAK6752695.1"/>
    <property type="molecule type" value="Genomic_DNA"/>
</dbReference>
<feature type="transmembrane region" description="Helical" evidence="1">
    <location>
        <begin position="49"/>
        <end position="70"/>
    </location>
</feature>
<reference evidence="2 3" key="1">
    <citation type="submission" date="2023-08" db="EMBL/GenBank/DDBJ databases">
        <title>A Necator americanus chromosomal reference genome.</title>
        <authorList>
            <person name="Ilik V."/>
            <person name="Petrzelkova K.J."/>
            <person name="Pardy F."/>
            <person name="Fuh T."/>
            <person name="Niatou-Singa F.S."/>
            <person name="Gouil Q."/>
            <person name="Baker L."/>
            <person name="Ritchie M.E."/>
            <person name="Jex A.R."/>
            <person name="Gazzola D."/>
            <person name="Li H."/>
            <person name="Toshio Fujiwara R."/>
            <person name="Zhan B."/>
            <person name="Aroian R.V."/>
            <person name="Pafco B."/>
            <person name="Schwarz E.M."/>
        </authorList>
    </citation>
    <scope>NUCLEOTIDE SEQUENCE [LARGE SCALE GENOMIC DNA]</scope>
    <source>
        <strain evidence="2 3">Aroian</strain>
        <tissue evidence="2">Whole animal</tissue>
    </source>
</reference>
<evidence type="ECO:0000313" key="2">
    <source>
        <dbReference type="EMBL" id="KAK6752695.1"/>
    </source>
</evidence>
<evidence type="ECO:0000313" key="3">
    <source>
        <dbReference type="Proteomes" id="UP001303046"/>
    </source>
</evidence>
<gene>
    <name evidence="2" type="primary">Necator_chrIV.g17155</name>
    <name evidence="2" type="ORF">RB195_003857</name>
</gene>
<accession>A0ABR1DQP6</accession>
<keyword evidence="1" id="KW-0472">Membrane</keyword>
<name>A0ABR1DQP6_NECAM</name>
<dbReference type="Proteomes" id="UP001303046">
    <property type="component" value="Unassembled WGS sequence"/>
</dbReference>
<organism evidence="2 3">
    <name type="scientific">Necator americanus</name>
    <name type="common">Human hookworm</name>
    <dbReference type="NCBI Taxonomy" id="51031"/>
    <lineage>
        <taxon>Eukaryota</taxon>
        <taxon>Metazoa</taxon>
        <taxon>Ecdysozoa</taxon>
        <taxon>Nematoda</taxon>
        <taxon>Chromadorea</taxon>
        <taxon>Rhabditida</taxon>
        <taxon>Rhabditina</taxon>
        <taxon>Rhabditomorpha</taxon>
        <taxon>Strongyloidea</taxon>
        <taxon>Ancylostomatidae</taxon>
        <taxon>Bunostominae</taxon>
        <taxon>Necator</taxon>
    </lineage>
</organism>
<keyword evidence="1" id="KW-0812">Transmembrane</keyword>
<protein>
    <submittedName>
        <fullName evidence="2">Uncharacterized protein</fullName>
    </submittedName>
</protein>
<sequence>MDASRLGRYLEHSAAALFLFFLGAVRYVSIVVDAILIQWNGNKRFSDANGSHSIIVVLGIAVATSLRGIYTPLAEEITQL</sequence>
<evidence type="ECO:0000256" key="1">
    <source>
        <dbReference type="SAM" id="Phobius"/>
    </source>
</evidence>
<keyword evidence="1" id="KW-1133">Transmembrane helix</keyword>
<proteinExistence type="predicted"/>
<keyword evidence="3" id="KW-1185">Reference proteome</keyword>